<dbReference type="EMBL" id="JADJZA010000007">
    <property type="protein sequence ID" value="MBK9297414.1"/>
    <property type="molecule type" value="Genomic_DNA"/>
</dbReference>
<protein>
    <submittedName>
        <fullName evidence="1">Uncharacterized protein</fullName>
    </submittedName>
</protein>
<sequence>MAYEEPLYDPDSPPRADVTIVYGGPVAPHWDIRTVSGDRSVADAFAARVNARLMLLPAHDPQFRRNRERVNKDAEREHIRLTWDLGYDEGDDR</sequence>
<evidence type="ECO:0000313" key="1">
    <source>
        <dbReference type="EMBL" id="MBK9297414.1"/>
    </source>
</evidence>
<name>A0A936ND20_9ACTN</name>
<comment type="caution">
    <text evidence="1">The sequence shown here is derived from an EMBL/GenBank/DDBJ whole genome shotgun (WGS) entry which is preliminary data.</text>
</comment>
<dbReference type="AlphaFoldDB" id="A0A936ND20"/>
<evidence type="ECO:0000313" key="2">
    <source>
        <dbReference type="Proteomes" id="UP000727993"/>
    </source>
</evidence>
<accession>A0A936ND20</accession>
<gene>
    <name evidence="1" type="ORF">IPN02_11395</name>
</gene>
<reference evidence="1 2" key="1">
    <citation type="submission" date="2020-10" db="EMBL/GenBank/DDBJ databases">
        <title>Connecting structure to function with the recovery of over 1000 high-quality activated sludge metagenome-assembled genomes encoding full-length rRNA genes using long-read sequencing.</title>
        <authorList>
            <person name="Singleton C.M."/>
            <person name="Petriglieri F."/>
            <person name="Kristensen J.M."/>
            <person name="Kirkegaard R.H."/>
            <person name="Michaelsen T.Y."/>
            <person name="Andersen M.H."/>
            <person name="Karst S.M."/>
            <person name="Dueholm M.S."/>
            <person name="Nielsen P.H."/>
            <person name="Albertsen M."/>
        </authorList>
    </citation>
    <scope>NUCLEOTIDE SEQUENCE [LARGE SCALE GENOMIC DNA]</scope>
    <source>
        <strain evidence="1">Lyne_18-Q3-R50-59_MAXAC.006</strain>
    </source>
</reference>
<organism evidence="1 2">
    <name type="scientific">Candidatus Neomicrothrix subdominans</name>
    <dbReference type="NCBI Taxonomy" id="2954438"/>
    <lineage>
        <taxon>Bacteria</taxon>
        <taxon>Bacillati</taxon>
        <taxon>Actinomycetota</taxon>
        <taxon>Acidimicrobiia</taxon>
        <taxon>Acidimicrobiales</taxon>
        <taxon>Microthrixaceae</taxon>
        <taxon>Candidatus Neomicrothrix</taxon>
    </lineage>
</organism>
<proteinExistence type="predicted"/>
<dbReference type="Proteomes" id="UP000727993">
    <property type="component" value="Unassembled WGS sequence"/>
</dbReference>